<sequence>MFLSILFLLGDNFLSFSSDLSFSSSFSFVSFSSSFFLSSLVFLVFLFDACVKETSDRFLASGLAKVSKFGLFSPLDVDKMVMPGSLERPVLLNDRIYYPGAREEDVKQFCLYPSLYLSSSLPSPSQCLPRCAFLGPPLSGKTTIARLIADWCGAVYVSPEKAVKKCLDIPKSSSRLIQRALHELRRGRRVPSCCLVRLIHQRLRQLDTLQKGYILDGFPRHLAHAKRLQALDSYHRIEISSSSSFSLEDQHEHSPSSSLSTTPDQSPSHRKERKEEEEEREGRRERSQSALELSRDRDLGFRGVATGKREEEDTEEEEDERGRRGEEERKITKGGERHSIAFGEKTGASMKYRDMLKDVFLVEQKRKKEEEERKRRKERKLEEEKIKKEKGKNDDEIEEEEEESEGSSRDEENEEDKEEEEKKKKKEGVLERKTRSLDVTKKREEEEEEFGEKESVMKKSAKPRPHTSALEESSGTSQPWNEEEKEEEREKRKIERKGRANTISLGEKEEEEEENTSRYTRHTTAGIDLQEIQEEKKKKKKTSASSPSFEKEGNEDLPIPSDGESQERCENEKEEEGEQERKKKEEETSREDRGNSTTKERREEEEDEARDESVNREDRGKEKEEESDREENKKKKGESHPHDEKRQKNEKKKEEEENKKEKNARMKKKKKFVARTPEELQAHREEKKKRRIDRELETIHVDASLPENDEEESAIDLIFILQSNYVQTLQRAKDIALEHQKNFYCGDERDVQRTLACHDRTWREYQRDLPSIQSYYSHTYNNVILIPSEKSVWEQFEIARKEILSFVHRKHSYLRRKAEGKACHSFLLGRNRRKTLRLTSTEFSTYCPVCWTIHGSLVEAGGIFVYQVDYQEKVYLCCTRTHLEVFLKSPDVYLREAIPETLPRRLTLLEISHLLSSSSPLDLSINGYCPVALVEEKKYLKGNASTLLVSYDSRYWTFTSQDALETFMKFPASYAQLAVLPPKLEAEDRLGKKPRTLQSIAEEGEKQTPPLHSLSSLANELKDAFTFLE</sequence>
<keyword evidence="3" id="KW-0418">Kinase</keyword>
<dbReference type="OrthoDB" id="346649at2759"/>
<comment type="caution">
    <text evidence="5">The sequence shown here is derived from an EMBL/GenBank/DDBJ whole genome shotgun (WGS) entry which is preliminary data.</text>
</comment>
<evidence type="ECO:0000256" key="1">
    <source>
        <dbReference type="ARBA" id="ARBA00022679"/>
    </source>
</evidence>
<feature type="non-terminal residue" evidence="5">
    <location>
        <position position="1029"/>
    </location>
</feature>
<feature type="compositionally biased region" description="Basic and acidic residues" evidence="4">
    <location>
        <begin position="676"/>
        <end position="685"/>
    </location>
</feature>
<dbReference type="EMBL" id="MIGC01000500">
    <property type="protein sequence ID" value="PHJ24880.1"/>
    <property type="molecule type" value="Genomic_DNA"/>
</dbReference>
<dbReference type="PANTHER" id="PTHR23359">
    <property type="entry name" value="NUCLEOTIDE KINASE"/>
    <property type="match status" value="1"/>
</dbReference>
<name>A0A2C6KY36_9APIC</name>
<dbReference type="InterPro" id="IPR000850">
    <property type="entry name" value="Adenylat/UMP-CMP_kin"/>
</dbReference>
<dbReference type="Pfam" id="PF00406">
    <property type="entry name" value="ADK"/>
    <property type="match status" value="1"/>
</dbReference>
<feature type="compositionally biased region" description="Polar residues" evidence="4">
    <location>
        <begin position="255"/>
        <end position="266"/>
    </location>
</feature>
<dbReference type="AlphaFoldDB" id="A0A2C6KY36"/>
<feature type="compositionally biased region" description="Polar residues" evidence="4">
    <location>
        <begin position="470"/>
        <end position="480"/>
    </location>
</feature>
<keyword evidence="1" id="KW-0808">Transferase</keyword>
<dbReference type="Gene3D" id="3.40.50.300">
    <property type="entry name" value="P-loop containing nucleotide triphosphate hydrolases"/>
    <property type="match status" value="1"/>
</dbReference>
<protein>
    <submittedName>
        <fullName evidence="5">Adenylate</fullName>
    </submittedName>
</protein>
<feature type="compositionally biased region" description="Basic and acidic residues" evidence="4">
    <location>
        <begin position="611"/>
        <end position="664"/>
    </location>
</feature>
<accession>A0A2C6KY36</accession>
<organism evidence="5 6">
    <name type="scientific">Cystoisospora suis</name>
    <dbReference type="NCBI Taxonomy" id="483139"/>
    <lineage>
        <taxon>Eukaryota</taxon>
        <taxon>Sar</taxon>
        <taxon>Alveolata</taxon>
        <taxon>Apicomplexa</taxon>
        <taxon>Conoidasida</taxon>
        <taxon>Coccidia</taxon>
        <taxon>Eucoccidiorida</taxon>
        <taxon>Eimeriorina</taxon>
        <taxon>Sarcocystidae</taxon>
        <taxon>Cystoisospora</taxon>
    </lineage>
</organism>
<proteinExistence type="predicted"/>
<dbReference type="GeneID" id="94424678"/>
<feature type="compositionally biased region" description="Basic and acidic residues" evidence="4">
    <location>
        <begin position="363"/>
        <end position="394"/>
    </location>
</feature>
<feature type="compositionally biased region" description="Basic and acidic residues" evidence="4">
    <location>
        <begin position="579"/>
        <end position="602"/>
    </location>
</feature>
<dbReference type="GO" id="GO:0019205">
    <property type="term" value="F:nucleobase-containing compound kinase activity"/>
    <property type="evidence" value="ECO:0007669"/>
    <property type="project" value="InterPro"/>
</dbReference>
<feature type="compositionally biased region" description="Basic and acidic residues" evidence="4">
    <location>
        <begin position="427"/>
        <end position="444"/>
    </location>
</feature>
<feature type="compositionally biased region" description="Basic and acidic residues" evidence="4">
    <location>
        <begin position="320"/>
        <end position="339"/>
    </location>
</feature>
<evidence type="ECO:0000256" key="4">
    <source>
        <dbReference type="SAM" id="MobiDB-lite"/>
    </source>
</evidence>
<evidence type="ECO:0000313" key="6">
    <source>
        <dbReference type="Proteomes" id="UP000221165"/>
    </source>
</evidence>
<dbReference type="SUPFAM" id="SSF52540">
    <property type="entry name" value="P-loop containing nucleoside triphosphate hydrolases"/>
    <property type="match status" value="1"/>
</dbReference>
<feature type="compositionally biased region" description="Basic and acidic residues" evidence="4">
    <location>
        <begin position="280"/>
        <end position="300"/>
    </location>
</feature>
<dbReference type="RefSeq" id="XP_067926552.1">
    <property type="nucleotide sequence ID" value="XM_068061467.1"/>
</dbReference>
<feature type="region of interest" description="Disordered" evidence="4">
    <location>
        <begin position="243"/>
        <end position="691"/>
    </location>
</feature>
<dbReference type="VEuPathDB" id="ToxoDB:CSUI_001261"/>
<dbReference type="GO" id="GO:0006139">
    <property type="term" value="P:nucleobase-containing compound metabolic process"/>
    <property type="evidence" value="ECO:0007669"/>
    <property type="project" value="InterPro"/>
</dbReference>
<dbReference type="Proteomes" id="UP000221165">
    <property type="component" value="Unassembled WGS sequence"/>
</dbReference>
<keyword evidence="2" id="KW-0547">Nucleotide-binding</keyword>
<evidence type="ECO:0000256" key="2">
    <source>
        <dbReference type="ARBA" id="ARBA00022741"/>
    </source>
</evidence>
<feature type="compositionally biased region" description="Acidic residues" evidence="4">
    <location>
        <begin position="395"/>
        <end position="419"/>
    </location>
</feature>
<keyword evidence="6" id="KW-1185">Reference proteome</keyword>
<dbReference type="GO" id="GO:0005524">
    <property type="term" value="F:ATP binding"/>
    <property type="evidence" value="ECO:0007669"/>
    <property type="project" value="InterPro"/>
</dbReference>
<evidence type="ECO:0000313" key="5">
    <source>
        <dbReference type="EMBL" id="PHJ24880.1"/>
    </source>
</evidence>
<evidence type="ECO:0000256" key="3">
    <source>
        <dbReference type="ARBA" id="ARBA00022777"/>
    </source>
</evidence>
<dbReference type="InterPro" id="IPR027417">
    <property type="entry name" value="P-loop_NTPase"/>
</dbReference>
<gene>
    <name evidence="5" type="ORF">CSUI_001261</name>
</gene>
<reference evidence="5 6" key="1">
    <citation type="journal article" date="2017" name="Int. J. Parasitol.">
        <title>The genome of the protozoan parasite Cystoisospora suis and a reverse vaccinology approach to identify vaccine candidates.</title>
        <authorList>
            <person name="Palmieri N."/>
            <person name="Shrestha A."/>
            <person name="Ruttkowski B."/>
            <person name="Beck T."/>
            <person name="Vogl C."/>
            <person name="Tomley F."/>
            <person name="Blake D.P."/>
            <person name="Joachim A."/>
        </authorList>
    </citation>
    <scope>NUCLEOTIDE SEQUENCE [LARGE SCALE GENOMIC DNA]</scope>
    <source>
        <strain evidence="5 6">Wien I</strain>
    </source>
</reference>